<gene>
    <name evidence="2" type="ORF">OU798_08740</name>
</gene>
<keyword evidence="1" id="KW-0732">Signal</keyword>
<evidence type="ECO:0000256" key="1">
    <source>
        <dbReference type="SAM" id="SignalP"/>
    </source>
</evidence>
<proteinExistence type="predicted"/>
<feature type="signal peptide" evidence="1">
    <location>
        <begin position="1"/>
        <end position="18"/>
    </location>
</feature>
<dbReference type="RefSeq" id="WP_343332759.1">
    <property type="nucleotide sequence ID" value="NZ_JAPOHD010000017.1"/>
</dbReference>
<accession>A0A9X3FCK2</accession>
<feature type="chain" id="PRO_5040734282" evidence="1">
    <location>
        <begin position="19"/>
        <end position="289"/>
    </location>
</feature>
<dbReference type="PROSITE" id="PS51257">
    <property type="entry name" value="PROKAR_LIPOPROTEIN"/>
    <property type="match status" value="1"/>
</dbReference>
<evidence type="ECO:0000313" key="2">
    <source>
        <dbReference type="EMBL" id="MCY1720425.1"/>
    </source>
</evidence>
<protein>
    <submittedName>
        <fullName evidence="2">Uncharacterized protein</fullName>
    </submittedName>
</protein>
<dbReference type="AlphaFoldDB" id="A0A9X3FCK2"/>
<comment type="caution">
    <text evidence="2">The sequence shown here is derived from an EMBL/GenBank/DDBJ whole genome shotgun (WGS) entry which is preliminary data.</text>
</comment>
<dbReference type="EMBL" id="JAPOHD010000017">
    <property type="protein sequence ID" value="MCY1720425.1"/>
    <property type="molecule type" value="Genomic_DNA"/>
</dbReference>
<sequence length="289" mass="32600">MKKLFLLTLLLALFAACEKTDPIADLESDVVLKSTADDGIKLVGEHFNLNIIGVADKTMKDDLAAGNVIFVDLFGKTIINLQEAPEGESFAVLDKNGTDEDGALFQLPDPGFEPYVTELPYGFDTETDYSVYARPLGKPMTGATITTMAELSELAYWIAETEDKKTVRLWENLIDEYGEALLISWGEFIPNPITFERLKGKQIFQNVTAELLSVVYEILVTYDSNADGVIDVFDETLTFHVRIPIFDELLEEEYWKYDNDGLKLLQLRFYPWGTDMTDEDIEDGWAAEE</sequence>
<evidence type="ECO:0000313" key="3">
    <source>
        <dbReference type="Proteomes" id="UP001145087"/>
    </source>
</evidence>
<organism evidence="2 3">
    <name type="scientific">Draconibacterium aestuarii</name>
    <dbReference type="NCBI Taxonomy" id="2998507"/>
    <lineage>
        <taxon>Bacteria</taxon>
        <taxon>Pseudomonadati</taxon>
        <taxon>Bacteroidota</taxon>
        <taxon>Bacteroidia</taxon>
        <taxon>Marinilabiliales</taxon>
        <taxon>Prolixibacteraceae</taxon>
        <taxon>Draconibacterium</taxon>
    </lineage>
</organism>
<reference evidence="2" key="1">
    <citation type="submission" date="2022-11" db="EMBL/GenBank/DDBJ databases">
        <title>Marilongibacter aestuarii gen. nov., sp. nov., isolated from tidal flat sediment.</title>
        <authorList>
            <person name="Jiayan W."/>
        </authorList>
    </citation>
    <scope>NUCLEOTIDE SEQUENCE</scope>
    <source>
        <strain evidence="2">Z1-6</strain>
    </source>
</reference>
<keyword evidence="3" id="KW-1185">Reference proteome</keyword>
<name>A0A9X3FCK2_9BACT</name>
<dbReference type="Proteomes" id="UP001145087">
    <property type="component" value="Unassembled WGS sequence"/>
</dbReference>